<evidence type="ECO:0000313" key="14">
    <source>
        <dbReference type="EMBL" id="MCU6763201.1"/>
    </source>
</evidence>
<keyword evidence="5" id="KW-0808">Transferase</keyword>
<dbReference type="Gene3D" id="3.30.565.10">
    <property type="entry name" value="Histidine kinase-like ATPase, C-terminal domain"/>
    <property type="match status" value="1"/>
</dbReference>
<evidence type="ECO:0000256" key="3">
    <source>
        <dbReference type="ARBA" id="ARBA00012438"/>
    </source>
</evidence>
<keyword evidence="11" id="KW-0175">Coiled coil</keyword>
<keyword evidence="8 12" id="KW-1133">Transmembrane helix</keyword>
<dbReference type="SUPFAM" id="SSF55874">
    <property type="entry name" value="ATPase domain of HSP90 chaperone/DNA topoisomerase II/histidine kinase"/>
    <property type="match status" value="1"/>
</dbReference>
<accession>A0ABT2TND9</accession>
<dbReference type="GO" id="GO:0016301">
    <property type="term" value="F:kinase activity"/>
    <property type="evidence" value="ECO:0007669"/>
    <property type="project" value="UniProtKB-KW"/>
</dbReference>
<dbReference type="SUPFAM" id="SSF47384">
    <property type="entry name" value="Homodimeric domain of signal transducing histidine kinase"/>
    <property type="match status" value="1"/>
</dbReference>
<dbReference type="InterPro" id="IPR005467">
    <property type="entry name" value="His_kinase_dom"/>
</dbReference>
<dbReference type="PANTHER" id="PTHR45453">
    <property type="entry name" value="PHOSPHATE REGULON SENSOR PROTEIN PHOR"/>
    <property type="match status" value="1"/>
</dbReference>
<evidence type="ECO:0000256" key="8">
    <source>
        <dbReference type="ARBA" id="ARBA00022989"/>
    </source>
</evidence>
<dbReference type="InterPro" id="IPR036890">
    <property type="entry name" value="HATPase_C_sf"/>
</dbReference>
<gene>
    <name evidence="14" type="ORF">OCV88_12840</name>
</gene>
<evidence type="ECO:0000256" key="6">
    <source>
        <dbReference type="ARBA" id="ARBA00022692"/>
    </source>
</evidence>
<dbReference type="Pfam" id="PF02518">
    <property type="entry name" value="HATPase_c"/>
    <property type="match status" value="1"/>
</dbReference>
<keyword evidence="7 14" id="KW-0418">Kinase</keyword>
<evidence type="ECO:0000313" key="15">
    <source>
        <dbReference type="Proteomes" id="UP001652442"/>
    </source>
</evidence>
<evidence type="ECO:0000256" key="9">
    <source>
        <dbReference type="ARBA" id="ARBA00023012"/>
    </source>
</evidence>
<comment type="subcellular location">
    <subcellularLocation>
        <location evidence="2">Cell membrane</location>
        <topology evidence="2">Multi-pass membrane protein</topology>
    </subcellularLocation>
</comment>
<sequence>MRHKMQILYRYLPWLSALLAVDGLSVLLLWLADAKAFRALSAVVLLASLFLFGAVVWILIVRERKQMQAFEAFLLAPDEYHQEKLIKTLGVSRADGVLMLGTALKERQSACSKAEEALKDYEEYVESWAHEIKAPLFLLTLLLDNRRDEISGPVSFKIDYVRSRIQEFVNQMLYYARLKGTQKDYLFEWVSLLSCIEEVLGDYRPLLKEKKFRIDQQVPACRVYTDKRGLRFILAQAISNAVKYSGKNPRLSISWAEGKENSLLSIRDNGIGVKACDLPYIFEKGFTGDTKGGRKKATGMGLYLAKKMADDLKLTVEAGSEWGCGFELTLTFPKVAEQGNRES</sequence>
<dbReference type="InterPro" id="IPR003594">
    <property type="entry name" value="HATPase_dom"/>
</dbReference>
<dbReference type="RefSeq" id="WP_158425838.1">
    <property type="nucleotide sequence ID" value="NZ_JAOQJQ010000005.1"/>
</dbReference>
<keyword evidence="15" id="KW-1185">Reference proteome</keyword>
<dbReference type="InterPro" id="IPR036097">
    <property type="entry name" value="HisK_dim/P_sf"/>
</dbReference>
<evidence type="ECO:0000256" key="2">
    <source>
        <dbReference type="ARBA" id="ARBA00004651"/>
    </source>
</evidence>
<protein>
    <recommendedName>
        <fullName evidence="3">histidine kinase</fullName>
        <ecNumber evidence="3">2.7.13.3</ecNumber>
    </recommendedName>
</protein>
<evidence type="ECO:0000256" key="11">
    <source>
        <dbReference type="SAM" id="Coils"/>
    </source>
</evidence>
<evidence type="ECO:0000256" key="5">
    <source>
        <dbReference type="ARBA" id="ARBA00022679"/>
    </source>
</evidence>
<feature type="transmembrane region" description="Helical" evidence="12">
    <location>
        <begin position="12"/>
        <end position="31"/>
    </location>
</feature>
<dbReference type="PROSITE" id="PS50109">
    <property type="entry name" value="HIS_KIN"/>
    <property type="match status" value="1"/>
</dbReference>
<evidence type="ECO:0000256" key="1">
    <source>
        <dbReference type="ARBA" id="ARBA00000085"/>
    </source>
</evidence>
<evidence type="ECO:0000256" key="10">
    <source>
        <dbReference type="ARBA" id="ARBA00023136"/>
    </source>
</evidence>
<dbReference type="InterPro" id="IPR050351">
    <property type="entry name" value="BphY/WalK/GraS-like"/>
</dbReference>
<dbReference type="EMBL" id="JAOQJQ010000005">
    <property type="protein sequence ID" value="MCU6763201.1"/>
    <property type="molecule type" value="Genomic_DNA"/>
</dbReference>
<organism evidence="14 15">
    <name type="scientific">Brotonthovivens ammoniilytica</name>
    <dbReference type="NCBI Taxonomy" id="2981725"/>
    <lineage>
        <taxon>Bacteria</taxon>
        <taxon>Bacillati</taxon>
        <taxon>Bacillota</taxon>
        <taxon>Clostridia</taxon>
        <taxon>Lachnospirales</taxon>
        <taxon>Lachnospiraceae</taxon>
        <taxon>Brotonthovivens</taxon>
    </lineage>
</organism>
<comment type="catalytic activity">
    <reaction evidence="1">
        <text>ATP + protein L-histidine = ADP + protein N-phospho-L-histidine.</text>
        <dbReference type="EC" id="2.7.13.3"/>
    </reaction>
</comment>
<comment type="caution">
    <text evidence="14">The sequence shown here is derived from an EMBL/GenBank/DDBJ whole genome shotgun (WGS) entry which is preliminary data.</text>
</comment>
<keyword evidence="4" id="KW-1003">Cell membrane</keyword>
<feature type="domain" description="Histidine kinase" evidence="13">
    <location>
        <begin position="127"/>
        <end position="336"/>
    </location>
</feature>
<evidence type="ECO:0000256" key="7">
    <source>
        <dbReference type="ARBA" id="ARBA00022777"/>
    </source>
</evidence>
<name>A0ABT2TND9_9FIRM</name>
<feature type="transmembrane region" description="Helical" evidence="12">
    <location>
        <begin position="37"/>
        <end position="60"/>
    </location>
</feature>
<evidence type="ECO:0000256" key="4">
    <source>
        <dbReference type="ARBA" id="ARBA00022475"/>
    </source>
</evidence>
<evidence type="ECO:0000256" key="12">
    <source>
        <dbReference type="SAM" id="Phobius"/>
    </source>
</evidence>
<keyword evidence="10 12" id="KW-0472">Membrane</keyword>
<reference evidence="14 15" key="1">
    <citation type="journal article" date="2021" name="ISME Commun">
        <title>Automated analysis of genomic sequences facilitates high-throughput and comprehensive description of bacteria.</title>
        <authorList>
            <person name="Hitch T.C.A."/>
        </authorList>
    </citation>
    <scope>NUCLEOTIDE SEQUENCE [LARGE SCALE GENOMIC DNA]</scope>
    <source>
        <strain evidence="14 15">Sanger_109</strain>
    </source>
</reference>
<evidence type="ECO:0000259" key="13">
    <source>
        <dbReference type="PROSITE" id="PS50109"/>
    </source>
</evidence>
<keyword evidence="9" id="KW-0902">Two-component regulatory system</keyword>
<dbReference type="PANTHER" id="PTHR45453:SF2">
    <property type="entry name" value="HISTIDINE KINASE"/>
    <property type="match status" value="1"/>
</dbReference>
<dbReference type="Proteomes" id="UP001652442">
    <property type="component" value="Unassembled WGS sequence"/>
</dbReference>
<keyword evidence="6 12" id="KW-0812">Transmembrane</keyword>
<dbReference type="EC" id="2.7.13.3" evidence="3"/>
<feature type="coiled-coil region" evidence="11">
    <location>
        <begin position="104"/>
        <end position="131"/>
    </location>
</feature>
<dbReference type="SMART" id="SM00387">
    <property type="entry name" value="HATPase_c"/>
    <property type="match status" value="1"/>
</dbReference>
<proteinExistence type="predicted"/>